<gene>
    <name evidence="7" type="primary">Contig19216.g20372</name>
    <name evidence="7" type="ORF">STYLEM_6781</name>
</gene>
<feature type="compositionally biased region" description="Polar residues" evidence="5">
    <location>
        <begin position="11"/>
        <end position="21"/>
    </location>
</feature>
<name>A0A078A6C9_STYLE</name>
<evidence type="ECO:0000256" key="3">
    <source>
        <dbReference type="ARBA" id="ARBA00022895"/>
    </source>
</evidence>
<reference evidence="7 8" key="1">
    <citation type="submission" date="2014-06" db="EMBL/GenBank/DDBJ databases">
        <authorList>
            <person name="Swart Estienne"/>
        </authorList>
    </citation>
    <scope>NUCLEOTIDE SEQUENCE [LARGE SCALE GENOMIC DNA]</scope>
    <source>
        <strain evidence="7 8">130c</strain>
    </source>
</reference>
<dbReference type="InParanoid" id="A0A078A6C9"/>
<feature type="compositionally biased region" description="Low complexity" evidence="5">
    <location>
        <begin position="229"/>
        <end position="239"/>
    </location>
</feature>
<keyword evidence="4" id="KW-0238">DNA-binding</keyword>
<feature type="region of interest" description="Disordered" evidence="5">
    <location>
        <begin position="1"/>
        <end position="63"/>
    </location>
</feature>
<dbReference type="EMBL" id="CCKQ01006500">
    <property type="protein sequence ID" value="CDW77815.1"/>
    <property type="molecule type" value="Genomic_DNA"/>
</dbReference>
<dbReference type="InterPro" id="IPR028389">
    <property type="entry name" value="POT1"/>
</dbReference>
<evidence type="ECO:0000256" key="5">
    <source>
        <dbReference type="SAM" id="MobiDB-lite"/>
    </source>
</evidence>
<evidence type="ECO:0000256" key="1">
    <source>
        <dbReference type="ARBA" id="ARBA00004574"/>
    </source>
</evidence>
<evidence type="ECO:0000313" key="7">
    <source>
        <dbReference type="EMBL" id="CDW77815.1"/>
    </source>
</evidence>
<dbReference type="Proteomes" id="UP000039865">
    <property type="component" value="Unassembled WGS sequence"/>
</dbReference>
<evidence type="ECO:0000256" key="4">
    <source>
        <dbReference type="ARBA" id="ARBA00023125"/>
    </source>
</evidence>
<keyword evidence="2" id="KW-0158">Chromosome</keyword>
<dbReference type="GO" id="GO:0010521">
    <property type="term" value="F:telomerase inhibitor activity"/>
    <property type="evidence" value="ECO:0007669"/>
    <property type="project" value="TreeGrafter"/>
</dbReference>
<evidence type="ECO:0000313" key="8">
    <source>
        <dbReference type="Proteomes" id="UP000039865"/>
    </source>
</evidence>
<evidence type="ECO:0000259" key="6">
    <source>
        <dbReference type="Pfam" id="PF02765"/>
    </source>
</evidence>
<dbReference type="PANTHER" id="PTHR14513">
    <property type="entry name" value="PROTECTION OF TELOMERES 1"/>
    <property type="match status" value="1"/>
</dbReference>
<accession>A0A078A6C9</accession>
<dbReference type="InterPro" id="IPR011564">
    <property type="entry name" value="Telomer_end-bd_POT1/Cdc13"/>
</dbReference>
<evidence type="ECO:0000256" key="2">
    <source>
        <dbReference type="ARBA" id="ARBA00022454"/>
    </source>
</evidence>
<feature type="region of interest" description="Disordered" evidence="5">
    <location>
        <begin position="212"/>
        <end position="244"/>
    </location>
</feature>
<dbReference type="InterPro" id="IPR012340">
    <property type="entry name" value="NA-bd_OB-fold"/>
</dbReference>
<protein>
    <submittedName>
        <fullName evidence="7">Alpha telomere binding protein</fullName>
    </submittedName>
</protein>
<dbReference type="GO" id="GO:0032210">
    <property type="term" value="P:regulation of telomere maintenance via telomerase"/>
    <property type="evidence" value="ECO:0007669"/>
    <property type="project" value="TreeGrafter"/>
</dbReference>
<feature type="compositionally biased region" description="Basic residues" evidence="5">
    <location>
        <begin position="52"/>
        <end position="61"/>
    </location>
</feature>
<dbReference type="GO" id="GO:0000783">
    <property type="term" value="C:nuclear telomere cap complex"/>
    <property type="evidence" value="ECO:0007669"/>
    <property type="project" value="TreeGrafter"/>
</dbReference>
<dbReference type="AlphaFoldDB" id="A0A078A6C9"/>
<dbReference type="GO" id="GO:0098505">
    <property type="term" value="F:G-rich strand telomeric DNA binding"/>
    <property type="evidence" value="ECO:0007669"/>
    <property type="project" value="TreeGrafter"/>
</dbReference>
<dbReference type="OrthoDB" id="10542264at2759"/>
<dbReference type="Pfam" id="PF02765">
    <property type="entry name" value="POT1"/>
    <property type="match status" value="1"/>
</dbReference>
<feature type="compositionally biased region" description="Low complexity" evidence="5">
    <location>
        <begin position="22"/>
        <end position="34"/>
    </location>
</feature>
<sequence>MGRGRPPGSKNKATINKVNDNQQLQQIKQQQQPQKSTDQNEKQQQDQQQQVQKKRGRHPNPQKHLEHLKKVYQSQITQVYTELAKTCLGNTQLYNLYGIVIDATMPHLKENETNNYRRYKQHVKIIDPTVHFRRPKESGDTTNVCISVTFFGSSIEQLPVFKRIGDIIRIHRCNIAQFKERKTFSVIINFGSHWVIFDGRDKKAILKDQKALEENKGEDEPDEESKAKQNQQKTEQLQQSASKKPEQTIKDFFGMGDTKPQPCNKIEIIPQQQLSQASVQSLVGEDQEVQSHYLPLKLSSKDYTMTLQDRDIIKRYREWSKEYFLNEFLYESQLYITLSKVRDIISNEMISGNKNDSITSFDLIVQVEQIDELGPLENGDMKLMIRISDQTSGEKRKNILQTKDSSNIMLIESSFKQAQQFLKQMETTDHDLTPAILGEVQHHHNEYSHLQQHFEEVLEKPEIASSVGSLYLNMQSEELSDILQSEQYANGTQIERLSRVQFYVLNIQPLNLFEVSRVYCPKCYSDYSYKDFNGQSDVHSMECPQCHYNHLEAIYKIQFQVKDKSLYHLKGAMKMILYTMDGICNKFFNGIEPCNFYREQTARNQVEKHLRYIVRFNVFLDAIVETKYVQNEIVLKLISCKLKNI</sequence>
<comment type="subcellular location">
    <subcellularLocation>
        <location evidence="1">Chromosome</location>
        <location evidence="1">Telomere</location>
    </subcellularLocation>
</comment>
<dbReference type="Gene3D" id="2.40.50.140">
    <property type="entry name" value="Nucleic acid-binding proteins"/>
    <property type="match status" value="2"/>
</dbReference>
<dbReference type="PANTHER" id="PTHR14513:SF0">
    <property type="entry name" value="PROTECTION OF TELOMERES PROTEIN 1"/>
    <property type="match status" value="1"/>
</dbReference>
<dbReference type="GO" id="GO:0016233">
    <property type="term" value="P:telomere capping"/>
    <property type="evidence" value="ECO:0007669"/>
    <property type="project" value="TreeGrafter"/>
</dbReference>
<dbReference type="SUPFAM" id="SSF50249">
    <property type="entry name" value="Nucleic acid-binding proteins"/>
    <property type="match status" value="2"/>
</dbReference>
<keyword evidence="3" id="KW-0779">Telomere</keyword>
<proteinExistence type="predicted"/>
<keyword evidence="8" id="KW-1185">Reference proteome</keyword>
<organism evidence="7 8">
    <name type="scientific">Stylonychia lemnae</name>
    <name type="common">Ciliate</name>
    <dbReference type="NCBI Taxonomy" id="5949"/>
    <lineage>
        <taxon>Eukaryota</taxon>
        <taxon>Sar</taxon>
        <taxon>Alveolata</taxon>
        <taxon>Ciliophora</taxon>
        <taxon>Intramacronucleata</taxon>
        <taxon>Spirotrichea</taxon>
        <taxon>Stichotrichia</taxon>
        <taxon>Sporadotrichida</taxon>
        <taxon>Oxytrichidae</taxon>
        <taxon>Stylonychinae</taxon>
        <taxon>Stylonychia</taxon>
    </lineage>
</organism>
<feature type="domain" description="Telomeric single stranded DNA binding POT1/Cdc13" evidence="6">
    <location>
        <begin position="87"/>
        <end position="232"/>
    </location>
</feature>